<protein>
    <submittedName>
        <fullName evidence="6">TetR/AcrR family transcriptional regulator</fullName>
    </submittedName>
</protein>
<dbReference type="Gene3D" id="1.10.357.10">
    <property type="entry name" value="Tetracycline Repressor, domain 2"/>
    <property type="match status" value="1"/>
</dbReference>
<accession>A0ABY7NG94</accession>
<evidence type="ECO:0000313" key="7">
    <source>
        <dbReference type="Proteomes" id="UP001212421"/>
    </source>
</evidence>
<keyword evidence="7" id="KW-1185">Reference proteome</keyword>
<organism evidence="6 7">
    <name type="scientific">Cryobacterium breve</name>
    <dbReference type="NCBI Taxonomy" id="1259258"/>
    <lineage>
        <taxon>Bacteria</taxon>
        <taxon>Bacillati</taxon>
        <taxon>Actinomycetota</taxon>
        <taxon>Actinomycetes</taxon>
        <taxon>Micrococcales</taxon>
        <taxon>Microbacteriaceae</taxon>
        <taxon>Cryobacterium</taxon>
    </lineage>
</organism>
<sequence>MSRVSEESGTAAKETTTERIPAALRREQILAAASRVFGERGYSGATTDQVAQAAGISQPYVVRMFGTKENLFLEVVARALDKLMTTFREILAEPRPAGDDDADSLVSRLGAGYVDLIDDRGILLSLMQAFITGHDPVIGAKAREGFLQIYRMLRDEAGFTPETIRDFLANGMLFNTLLAIRLPDIFEDDEAAEELMRCAFRGKLDVVLDASGAKWTHS</sequence>
<dbReference type="PANTHER" id="PTHR30055:SF234">
    <property type="entry name" value="HTH-TYPE TRANSCRIPTIONAL REGULATOR BETI"/>
    <property type="match status" value="1"/>
</dbReference>
<gene>
    <name evidence="6" type="ORF">KIV56_05300</name>
</gene>
<dbReference type="PANTHER" id="PTHR30055">
    <property type="entry name" value="HTH-TYPE TRANSCRIPTIONAL REGULATOR RUTR"/>
    <property type="match status" value="1"/>
</dbReference>
<keyword evidence="3" id="KW-0804">Transcription</keyword>
<name>A0ABY7NG94_9MICO</name>
<feature type="DNA-binding region" description="H-T-H motif" evidence="4">
    <location>
        <begin position="46"/>
        <end position="65"/>
    </location>
</feature>
<dbReference type="InterPro" id="IPR050109">
    <property type="entry name" value="HTH-type_TetR-like_transc_reg"/>
</dbReference>
<dbReference type="PROSITE" id="PS50977">
    <property type="entry name" value="HTH_TETR_2"/>
    <property type="match status" value="1"/>
</dbReference>
<proteinExistence type="predicted"/>
<dbReference type="Pfam" id="PF00440">
    <property type="entry name" value="TetR_N"/>
    <property type="match status" value="1"/>
</dbReference>
<dbReference type="InterPro" id="IPR009057">
    <property type="entry name" value="Homeodomain-like_sf"/>
</dbReference>
<dbReference type="SUPFAM" id="SSF46689">
    <property type="entry name" value="Homeodomain-like"/>
    <property type="match status" value="1"/>
</dbReference>
<dbReference type="InterPro" id="IPR001647">
    <property type="entry name" value="HTH_TetR"/>
</dbReference>
<feature type="domain" description="HTH tetR-type" evidence="5">
    <location>
        <begin position="23"/>
        <end position="83"/>
    </location>
</feature>
<keyword evidence="1" id="KW-0805">Transcription regulation</keyword>
<dbReference type="Proteomes" id="UP001212421">
    <property type="component" value="Chromosome"/>
</dbReference>
<evidence type="ECO:0000256" key="2">
    <source>
        <dbReference type="ARBA" id="ARBA00023125"/>
    </source>
</evidence>
<evidence type="ECO:0000256" key="1">
    <source>
        <dbReference type="ARBA" id="ARBA00023015"/>
    </source>
</evidence>
<keyword evidence="2 4" id="KW-0238">DNA-binding</keyword>
<evidence type="ECO:0000259" key="5">
    <source>
        <dbReference type="PROSITE" id="PS50977"/>
    </source>
</evidence>
<dbReference type="PRINTS" id="PR00455">
    <property type="entry name" value="HTHTETR"/>
</dbReference>
<evidence type="ECO:0000313" key="6">
    <source>
        <dbReference type="EMBL" id="WBM80767.1"/>
    </source>
</evidence>
<evidence type="ECO:0000256" key="3">
    <source>
        <dbReference type="ARBA" id="ARBA00023163"/>
    </source>
</evidence>
<reference evidence="6 7" key="1">
    <citation type="submission" date="2021-05" db="EMBL/GenBank/DDBJ databases">
        <authorList>
            <person name="Kumar R."/>
            <person name="Kumar A."/>
            <person name="Mukhia S."/>
        </authorList>
    </citation>
    <scope>NUCLEOTIDE SEQUENCE [LARGE SCALE GENOMIC DNA]</scope>
    <source>
        <strain evidence="6 7">ERMR7:08</strain>
    </source>
</reference>
<evidence type="ECO:0000256" key="4">
    <source>
        <dbReference type="PROSITE-ProRule" id="PRU00335"/>
    </source>
</evidence>
<dbReference type="EMBL" id="CP075584">
    <property type="protein sequence ID" value="WBM80767.1"/>
    <property type="molecule type" value="Genomic_DNA"/>
</dbReference>